<proteinExistence type="predicted"/>
<feature type="domain" description="Non-reducing end beta-L-arabinofuranosidase-like GH127 catalytic" evidence="1">
    <location>
        <begin position="24"/>
        <end position="420"/>
    </location>
</feature>
<name>A0ABP6MA07_9ACTN</name>
<evidence type="ECO:0000313" key="4">
    <source>
        <dbReference type="EMBL" id="GAA3093142.1"/>
    </source>
</evidence>
<dbReference type="PANTHER" id="PTHR43465">
    <property type="entry name" value="DUF1680 DOMAIN PROTEIN (AFU_ORTHOLOGUE AFUA_1G08910)"/>
    <property type="match status" value="1"/>
</dbReference>
<evidence type="ECO:0000259" key="3">
    <source>
        <dbReference type="Pfam" id="PF20737"/>
    </source>
</evidence>
<feature type="domain" description="Non-reducing end beta-L-arabinofuranosidase-like GH127 C-terminal" evidence="3">
    <location>
        <begin position="533"/>
        <end position="633"/>
    </location>
</feature>
<sequence length="635" mass="69700">MSLGPIRLRATAHTTLRPATTATITGGFWAARRHTNATVSIPQGPERLERAGNLANLRAAAEGSGAFTGDFPFQDSDVHKWLEAAAWQLADGQPADDPGRGGLAADVERLVSLVAAAQDPDGYLQTYYQVAHPDRRWSELDWGHELYCAGHLIQAAVAHHRGTGRRELLDAAVRFATHIDSVFGTDQKIDGVCGHPEIETALVELYRETGERRFLDLARYFTDRRGHGLLSAGADRDRPRDPGPAYWQDHLPVREAPTVTGHAVRQLYLLAGATDLAMETGDATLREALERLWHAMAAAKTYLTGGVGSRHEGEAFGDPFELPPDRAYAETCAAIASVQWSWRMALLTGETRYSDLVERTLYNGFLSGVALDGDRWLYVNPLQVRDDHESRHGDQAAHRTPWFRCACCPPNVMRLLASLPHYVASGDAEGLQLHQYATGSYATDAGGDEDGSGGGAVTVETDYPWKGRVTVTVDAAPADRDWTLSLRIPYWCAEFTVAAPDRQDRTETDRGWLRIRRRWLPGERVVLDLALDVRLTEPDPRVDAVRGCLAIERGPLVYCLESVDQRAGLRLDEVTLAPSARTVAEHRPDLLGGVTVVTATGHRRSDGAQTPLTAVPYHAWANREGGAMRVWIPGS</sequence>
<feature type="domain" description="Non-reducing end beta-L-arabinofuranosidase-like GH127 middle" evidence="2">
    <location>
        <begin position="455"/>
        <end position="530"/>
    </location>
</feature>
<comment type="caution">
    <text evidence="4">The sequence shown here is derived from an EMBL/GenBank/DDBJ whole genome shotgun (WGS) entry which is preliminary data.</text>
</comment>
<evidence type="ECO:0000313" key="5">
    <source>
        <dbReference type="Proteomes" id="UP001501637"/>
    </source>
</evidence>
<dbReference type="InterPro" id="IPR008928">
    <property type="entry name" value="6-hairpin_glycosidase_sf"/>
</dbReference>
<dbReference type="Pfam" id="PF20737">
    <property type="entry name" value="Glyco_hydro127C"/>
    <property type="match status" value="1"/>
</dbReference>
<reference evidence="5" key="1">
    <citation type="journal article" date="2019" name="Int. J. Syst. Evol. Microbiol.">
        <title>The Global Catalogue of Microorganisms (GCM) 10K type strain sequencing project: providing services to taxonomists for standard genome sequencing and annotation.</title>
        <authorList>
            <consortium name="The Broad Institute Genomics Platform"/>
            <consortium name="The Broad Institute Genome Sequencing Center for Infectious Disease"/>
            <person name="Wu L."/>
            <person name="Ma J."/>
        </authorList>
    </citation>
    <scope>NUCLEOTIDE SEQUENCE [LARGE SCALE GENOMIC DNA]</scope>
    <source>
        <strain evidence="5">JCM 9092</strain>
    </source>
</reference>
<dbReference type="PANTHER" id="PTHR43465:SF2">
    <property type="entry name" value="DUF1680 DOMAIN PROTEIN (AFU_ORTHOLOGUE AFUA_1G08910)"/>
    <property type="match status" value="1"/>
</dbReference>
<dbReference type="Pfam" id="PF20736">
    <property type="entry name" value="Glyco_hydro127M"/>
    <property type="match status" value="1"/>
</dbReference>
<dbReference type="GO" id="GO:0016787">
    <property type="term" value="F:hydrolase activity"/>
    <property type="evidence" value="ECO:0007669"/>
    <property type="project" value="UniProtKB-KW"/>
</dbReference>
<dbReference type="SUPFAM" id="SSF48208">
    <property type="entry name" value="Six-hairpin glycosidases"/>
    <property type="match status" value="1"/>
</dbReference>
<dbReference type="InterPro" id="IPR049046">
    <property type="entry name" value="Beta-AFase-like_GH127_middle"/>
</dbReference>
<organism evidence="4 5">
    <name type="scientific">Streptomyces rectiviolaceus</name>
    <dbReference type="NCBI Taxonomy" id="332591"/>
    <lineage>
        <taxon>Bacteria</taxon>
        <taxon>Bacillati</taxon>
        <taxon>Actinomycetota</taxon>
        <taxon>Actinomycetes</taxon>
        <taxon>Kitasatosporales</taxon>
        <taxon>Streptomycetaceae</taxon>
        <taxon>Streptomyces</taxon>
    </lineage>
</organism>
<dbReference type="RefSeq" id="WP_344519911.1">
    <property type="nucleotide sequence ID" value="NZ_BAAAUG010000024.1"/>
</dbReference>
<keyword evidence="4" id="KW-0378">Hydrolase</keyword>
<evidence type="ECO:0000259" key="1">
    <source>
        <dbReference type="Pfam" id="PF07944"/>
    </source>
</evidence>
<dbReference type="InterPro" id="IPR012878">
    <property type="entry name" value="Beta-AFase-like_GH127_cat"/>
</dbReference>
<dbReference type="InterPro" id="IPR049174">
    <property type="entry name" value="Beta-AFase-like"/>
</dbReference>
<dbReference type="Pfam" id="PF07944">
    <property type="entry name" value="Beta-AFase-like_GH127_cat"/>
    <property type="match status" value="1"/>
</dbReference>
<dbReference type="Proteomes" id="UP001501637">
    <property type="component" value="Unassembled WGS sequence"/>
</dbReference>
<dbReference type="InterPro" id="IPR049049">
    <property type="entry name" value="Beta-AFase-like_GH127_C"/>
</dbReference>
<dbReference type="EMBL" id="BAAAUG010000024">
    <property type="protein sequence ID" value="GAA3093142.1"/>
    <property type="molecule type" value="Genomic_DNA"/>
</dbReference>
<keyword evidence="5" id="KW-1185">Reference proteome</keyword>
<accession>A0ABP6MA07</accession>
<protein>
    <submittedName>
        <fullName evidence="4">Glycoside hydrolase family 127 protein</fullName>
    </submittedName>
</protein>
<evidence type="ECO:0000259" key="2">
    <source>
        <dbReference type="Pfam" id="PF20736"/>
    </source>
</evidence>
<gene>
    <name evidence="4" type="ORF">GCM10010449_15990</name>
</gene>